<organism evidence="17 18">
    <name type="scientific">Cimex lectularius</name>
    <name type="common">Bed bug</name>
    <name type="synonym">Acanthia lectularia</name>
    <dbReference type="NCBI Taxonomy" id="79782"/>
    <lineage>
        <taxon>Eukaryota</taxon>
        <taxon>Metazoa</taxon>
        <taxon>Ecdysozoa</taxon>
        <taxon>Arthropoda</taxon>
        <taxon>Hexapoda</taxon>
        <taxon>Insecta</taxon>
        <taxon>Pterygota</taxon>
        <taxon>Neoptera</taxon>
        <taxon>Paraneoptera</taxon>
        <taxon>Hemiptera</taxon>
        <taxon>Heteroptera</taxon>
        <taxon>Panheteroptera</taxon>
        <taxon>Cimicomorpha</taxon>
        <taxon>Cimicidae</taxon>
        <taxon>Cimex</taxon>
    </lineage>
</organism>
<gene>
    <name evidence="17" type="primary">106667475</name>
</gene>
<dbReference type="PROSITE" id="PS00237">
    <property type="entry name" value="G_PROTEIN_RECEP_F1_1"/>
    <property type="match status" value="1"/>
</dbReference>
<feature type="transmembrane region" description="Helical" evidence="15">
    <location>
        <begin position="128"/>
        <end position="148"/>
    </location>
</feature>
<keyword evidence="3 15" id="KW-0716">Sensory transduction</keyword>
<keyword evidence="18" id="KW-1185">Reference proteome</keyword>
<keyword evidence="4 15" id="KW-0812">Transmembrane</keyword>
<dbReference type="SUPFAM" id="SSF81321">
    <property type="entry name" value="Family A G protein-coupled receptor-like"/>
    <property type="match status" value="1"/>
</dbReference>
<dbReference type="EnsemblMetazoa" id="XM_014395436.2">
    <property type="protein sequence ID" value="XP_014250922.1"/>
    <property type="gene ID" value="LOC106667475"/>
</dbReference>
<evidence type="ECO:0000256" key="10">
    <source>
        <dbReference type="ARBA" id="ARBA00023157"/>
    </source>
</evidence>
<dbReference type="CDD" id="cd14969">
    <property type="entry name" value="7tmA_Opsins_type2_animals"/>
    <property type="match status" value="1"/>
</dbReference>
<evidence type="ECO:0000256" key="3">
    <source>
        <dbReference type="ARBA" id="ARBA00022606"/>
    </source>
</evidence>
<dbReference type="PRINTS" id="PR00237">
    <property type="entry name" value="GPCRRHODOPSN"/>
</dbReference>
<feature type="transmembrane region" description="Helical" evidence="15">
    <location>
        <begin position="176"/>
        <end position="199"/>
    </location>
</feature>
<evidence type="ECO:0000256" key="4">
    <source>
        <dbReference type="ARBA" id="ARBA00022692"/>
    </source>
</evidence>
<evidence type="ECO:0000256" key="11">
    <source>
        <dbReference type="ARBA" id="ARBA00023170"/>
    </source>
</evidence>
<feature type="transmembrane region" description="Helical" evidence="15">
    <location>
        <begin position="50"/>
        <end position="80"/>
    </location>
</feature>
<dbReference type="PROSITE" id="PS50262">
    <property type="entry name" value="G_PROTEIN_RECEP_F1_2"/>
    <property type="match status" value="1"/>
</dbReference>
<evidence type="ECO:0000256" key="12">
    <source>
        <dbReference type="ARBA" id="ARBA00023180"/>
    </source>
</evidence>
<comment type="similarity">
    <text evidence="15">Belongs to the G-protein coupled receptor 1 family. Opsin subfamily.</text>
</comment>
<feature type="domain" description="G-protein coupled receptors family 1 profile" evidence="16">
    <location>
        <begin position="29"/>
        <end position="275"/>
    </location>
</feature>
<evidence type="ECO:0000256" key="6">
    <source>
        <dbReference type="ARBA" id="ARBA00022989"/>
    </source>
</evidence>
<dbReference type="GO" id="GO:0009881">
    <property type="term" value="F:photoreceptor activity"/>
    <property type="evidence" value="ECO:0007669"/>
    <property type="project" value="UniProtKB-KW"/>
</dbReference>
<dbReference type="OMA" id="DWKTQTP"/>
<dbReference type="GO" id="GO:0007601">
    <property type="term" value="P:visual perception"/>
    <property type="evidence" value="ECO:0007669"/>
    <property type="project" value="UniProtKB-KW"/>
</dbReference>
<dbReference type="InterPro" id="IPR050125">
    <property type="entry name" value="GPCR_opsins"/>
</dbReference>
<evidence type="ECO:0000256" key="2">
    <source>
        <dbReference type="ARBA" id="ARBA00022543"/>
    </source>
</evidence>
<evidence type="ECO:0000256" key="9">
    <source>
        <dbReference type="ARBA" id="ARBA00023136"/>
    </source>
</evidence>
<dbReference type="OrthoDB" id="2101615at2759"/>
<protein>
    <recommendedName>
        <fullName evidence="16">G-protein coupled receptors family 1 profile domain-containing protein</fullName>
    </recommendedName>
</protein>
<dbReference type="InterPro" id="IPR000276">
    <property type="entry name" value="GPCR_Rhodpsn"/>
</dbReference>
<keyword evidence="7 15" id="KW-0157">Chromophore</keyword>
<keyword evidence="13 15" id="KW-0807">Transducer</keyword>
<evidence type="ECO:0000256" key="5">
    <source>
        <dbReference type="ARBA" id="ARBA00022925"/>
    </source>
</evidence>
<evidence type="ECO:0000256" key="13">
    <source>
        <dbReference type="ARBA" id="ARBA00023224"/>
    </source>
</evidence>
<evidence type="ECO:0000256" key="8">
    <source>
        <dbReference type="ARBA" id="ARBA00023040"/>
    </source>
</evidence>
<keyword evidence="2 15" id="KW-0600">Photoreceptor protein</keyword>
<dbReference type="Gene3D" id="1.20.1070.10">
    <property type="entry name" value="Rhodopsin 7-helix transmembrane proteins"/>
    <property type="match status" value="1"/>
</dbReference>
<evidence type="ECO:0000256" key="15">
    <source>
        <dbReference type="RuleBase" id="RU004951"/>
    </source>
</evidence>
<reference evidence="17" key="1">
    <citation type="submission" date="2022-01" db="UniProtKB">
        <authorList>
            <consortium name="EnsemblMetazoa"/>
        </authorList>
    </citation>
    <scope>IDENTIFICATION</scope>
</reference>
<name>A0A8I6RR06_CIMLE</name>
<feature type="transmembrane region" description="Helical" evidence="15">
    <location>
        <begin position="254"/>
        <end position="278"/>
    </location>
</feature>
<dbReference type="Pfam" id="PF00001">
    <property type="entry name" value="7tm_1"/>
    <property type="match status" value="1"/>
</dbReference>
<dbReference type="Proteomes" id="UP000494040">
    <property type="component" value="Unassembled WGS sequence"/>
</dbReference>
<keyword evidence="12" id="KW-0325">Glycoprotein</keyword>
<dbReference type="GO" id="GO:0016020">
    <property type="term" value="C:membrane"/>
    <property type="evidence" value="ECO:0007669"/>
    <property type="project" value="UniProtKB-SubCell"/>
</dbReference>
<evidence type="ECO:0000256" key="14">
    <source>
        <dbReference type="ARBA" id="ARBA00023305"/>
    </source>
</evidence>
<evidence type="ECO:0000256" key="1">
    <source>
        <dbReference type="ARBA" id="ARBA00004141"/>
    </source>
</evidence>
<accession>A0A8I6RR06</accession>
<evidence type="ECO:0000259" key="16">
    <source>
        <dbReference type="PROSITE" id="PS50262"/>
    </source>
</evidence>
<evidence type="ECO:0000256" key="7">
    <source>
        <dbReference type="ARBA" id="ARBA00022991"/>
    </source>
</evidence>
<feature type="transmembrane region" description="Helical" evidence="15">
    <location>
        <begin position="12"/>
        <end position="38"/>
    </location>
</feature>
<dbReference type="InterPro" id="IPR001760">
    <property type="entry name" value="Opsin"/>
</dbReference>
<comment type="subcellular location">
    <subcellularLocation>
        <location evidence="1 15">Membrane</location>
        <topology evidence="1 15">Multi-pass membrane protein</topology>
    </subcellularLocation>
</comment>
<keyword evidence="9 15" id="KW-0472">Membrane</keyword>
<keyword evidence="10" id="KW-1015">Disulfide bond</keyword>
<dbReference type="AlphaFoldDB" id="A0A8I6RR06"/>
<evidence type="ECO:0000313" key="17">
    <source>
        <dbReference type="EnsemblMetazoa" id="XP_014250922.1"/>
    </source>
</evidence>
<dbReference type="PANTHER" id="PTHR24240">
    <property type="entry name" value="OPSIN"/>
    <property type="match status" value="1"/>
</dbReference>
<dbReference type="GO" id="GO:0007602">
    <property type="term" value="P:phototransduction"/>
    <property type="evidence" value="ECO:0007669"/>
    <property type="project" value="UniProtKB-KW"/>
</dbReference>
<proteinExistence type="inferred from homology"/>
<feature type="transmembrane region" description="Helical" evidence="15">
    <location>
        <begin position="220"/>
        <end position="248"/>
    </location>
</feature>
<evidence type="ECO:0000313" key="18">
    <source>
        <dbReference type="Proteomes" id="UP000494040"/>
    </source>
</evidence>
<keyword evidence="8 15" id="KW-0297">G-protein coupled receptor</keyword>
<dbReference type="KEGG" id="clec:106667475"/>
<keyword evidence="6 15" id="KW-1133">Transmembrane helix</keyword>
<keyword evidence="14" id="KW-0844">Vision</keyword>
<keyword evidence="5 15" id="KW-0681">Retinal protein</keyword>
<keyword evidence="11 15" id="KW-0675">Receptor</keyword>
<feature type="transmembrane region" description="Helical" evidence="15">
    <location>
        <begin position="86"/>
        <end position="108"/>
    </location>
</feature>
<sequence length="340" mass="37643">MEEKMLMTPGAYVLASVILFIIGFVGFFANLIVIVMMCRDQRLWTPLNYILFNLIISDFTVSILGNPFTLSSAIAMQWIFGHAMCIAYGFFMALLGIGSISTLTVLALERYLMVSRPLNRCALSSRAAISLVGGIWIYAGFVTVPPLLGWGEYGPEAANLSCSVNWETRGHNSTSYIIYLFVLGFFIPLFVICFSYINIIRTMKKSSLAMGGVSKAESRVVLMIAVMILAFLIAWTPYAIFALIVAFLDLEVSPALATVPAVFAKTSICYNPFIYVGLNTQFKQSWKKLLCMRSTEEFSMERATTGVSALSPSKYRLGDVTQTKYTRASVSDKNNGETNI</sequence>
<dbReference type="InterPro" id="IPR017452">
    <property type="entry name" value="GPCR_Rhodpsn_7TM"/>
</dbReference>
<dbReference type="GO" id="GO:0004930">
    <property type="term" value="F:G protein-coupled receptor activity"/>
    <property type="evidence" value="ECO:0007669"/>
    <property type="project" value="UniProtKB-KW"/>
</dbReference>
<dbReference type="PRINTS" id="PR00238">
    <property type="entry name" value="OPSIN"/>
</dbReference>